<sequence>MAKSGQTKTVNKNNSCFFNIPAKQFSLLSSIIGILLIDDLDVNEQNALGNFLVNMGQNILTAAAQSQANSDDNNQSEDLSNQIDLLKNHICLLENQIKNR</sequence>
<reference evidence="1 2" key="1">
    <citation type="submission" date="2021-03" db="EMBL/GenBank/DDBJ databases">
        <title>Genomic Encyclopedia of Type Strains, Phase IV (KMG-IV): sequencing the most valuable type-strain genomes for metagenomic binning, comparative biology and taxonomic classification.</title>
        <authorList>
            <person name="Goeker M."/>
        </authorList>
    </citation>
    <scope>NUCLEOTIDE SEQUENCE [LARGE SCALE GENOMIC DNA]</scope>
    <source>
        <strain evidence="1 2">DSM 1289</strain>
    </source>
</reference>
<proteinExistence type="predicted"/>
<dbReference type="EMBL" id="JAGGJX010000007">
    <property type="protein sequence ID" value="MBP1856245.1"/>
    <property type="molecule type" value="Genomic_DNA"/>
</dbReference>
<evidence type="ECO:0000313" key="2">
    <source>
        <dbReference type="Proteomes" id="UP000767291"/>
    </source>
</evidence>
<name>A0ABS4EE73_9FIRM</name>
<dbReference type="Proteomes" id="UP000767291">
    <property type="component" value="Unassembled WGS sequence"/>
</dbReference>
<gene>
    <name evidence="1" type="ORF">J2Z43_002693</name>
</gene>
<protein>
    <submittedName>
        <fullName evidence="1">Conjugal transfer/entry exclusion protein</fullName>
    </submittedName>
</protein>
<keyword evidence="2" id="KW-1185">Reference proteome</keyword>
<comment type="caution">
    <text evidence="1">The sequence shown here is derived from an EMBL/GenBank/DDBJ whole genome shotgun (WGS) entry which is preliminary data.</text>
</comment>
<organism evidence="1 2">
    <name type="scientific">Metaclostridioides mangenotii</name>
    <dbReference type="NCBI Taxonomy" id="1540"/>
    <lineage>
        <taxon>Bacteria</taxon>
        <taxon>Bacillati</taxon>
        <taxon>Bacillota</taxon>
        <taxon>Clostridia</taxon>
        <taxon>Peptostreptococcales</taxon>
        <taxon>Peptostreptococcaceae</taxon>
        <taxon>Metaclostridioides</taxon>
    </lineage>
</organism>
<accession>A0ABS4EE73</accession>
<evidence type="ECO:0000313" key="1">
    <source>
        <dbReference type="EMBL" id="MBP1856245.1"/>
    </source>
</evidence>